<evidence type="ECO:0000256" key="3">
    <source>
        <dbReference type="ARBA" id="ARBA00022670"/>
    </source>
</evidence>
<feature type="transmembrane region" description="Helical" evidence="8">
    <location>
        <begin position="102"/>
        <end position="121"/>
    </location>
</feature>
<protein>
    <submittedName>
        <fullName evidence="9">Accessory regulator AgrB</fullName>
    </submittedName>
</protein>
<evidence type="ECO:0000256" key="6">
    <source>
        <dbReference type="ARBA" id="ARBA00022989"/>
    </source>
</evidence>
<dbReference type="GO" id="GO:0016020">
    <property type="term" value="C:membrane"/>
    <property type="evidence" value="ECO:0007669"/>
    <property type="project" value="InterPro"/>
</dbReference>
<keyword evidence="5" id="KW-0378">Hydrolase</keyword>
<sequence length="198" mass="22765">MEKVFNRFLQKQILYGNITEEDKEIYYFGLKQTVIFFINVITSIIVGLLMKSVLEAIIILLFFIPLRCSAGGYHTRHRTSCYILSTLMVAGMIWGAKESSWSVISMVLISIICGTIIWMLCPVEDENKPLCELECKVYRKRTRVILLLEMLFMILMSVFLENKSIILAIEFVFIGLTVSLVLGKLKNVFNSKKNNEES</sequence>
<evidence type="ECO:0000313" key="10">
    <source>
        <dbReference type="Proteomes" id="UP000255036"/>
    </source>
</evidence>
<feature type="transmembrane region" description="Helical" evidence="8">
    <location>
        <begin position="79"/>
        <end position="96"/>
    </location>
</feature>
<dbReference type="OrthoDB" id="9815055at2"/>
<organism evidence="9 10">
    <name type="scientific">Anaerosacchariphilus polymeriproducens</name>
    <dbReference type="NCBI Taxonomy" id="1812858"/>
    <lineage>
        <taxon>Bacteria</taxon>
        <taxon>Bacillati</taxon>
        <taxon>Bacillota</taxon>
        <taxon>Clostridia</taxon>
        <taxon>Lachnospirales</taxon>
        <taxon>Lachnospiraceae</taxon>
        <taxon>Anaerosacchariphilus</taxon>
    </lineage>
</organism>
<evidence type="ECO:0000313" key="9">
    <source>
        <dbReference type="EMBL" id="RDU24466.1"/>
    </source>
</evidence>
<keyword evidence="3" id="KW-0645">Protease</keyword>
<dbReference type="GO" id="GO:0009372">
    <property type="term" value="P:quorum sensing"/>
    <property type="evidence" value="ECO:0007669"/>
    <property type="project" value="UniProtKB-KW"/>
</dbReference>
<evidence type="ECO:0000256" key="8">
    <source>
        <dbReference type="SAM" id="Phobius"/>
    </source>
</evidence>
<feature type="transmembrane region" description="Helical" evidence="8">
    <location>
        <begin position="34"/>
        <end position="67"/>
    </location>
</feature>
<feature type="transmembrane region" description="Helical" evidence="8">
    <location>
        <begin position="165"/>
        <end position="183"/>
    </location>
</feature>
<evidence type="ECO:0000256" key="5">
    <source>
        <dbReference type="ARBA" id="ARBA00022801"/>
    </source>
</evidence>
<keyword evidence="4 8" id="KW-0812">Transmembrane</keyword>
<comment type="caution">
    <text evidence="9">The sequence shown here is derived from an EMBL/GenBank/DDBJ whole genome shotgun (WGS) entry which is preliminary data.</text>
</comment>
<keyword evidence="2" id="KW-0673">Quorum sensing</keyword>
<proteinExistence type="predicted"/>
<dbReference type="InterPro" id="IPR006741">
    <property type="entry name" value="AgrB"/>
</dbReference>
<evidence type="ECO:0000256" key="7">
    <source>
        <dbReference type="ARBA" id="ARBA00023136"/>
    </source>
</evidence>
<dbReference type="SMART" id="SM00793">
    <property type="entry name" value="AgrB"/>
    <property type="match status" value="1"/>
</dbReference>
<dbReference type="AlphaFoldDB" id="A0A371AY10"/>
<dbReference type="GO" id="GO:0008233">
    <property type="term" value="F:peptidase activity"/>
    <property type="evidence" value="ECO:0007669"/>
    <property type="project" value="UniProtKB-KW"/>
</dbReference>
<keyword evidence="7 8" id="KW-0472">Membrane</keyword>
<feature type="transmembrane region" description="Helical" evidence="8">
    <location>
        <begin position="142"/>
        <end position="159"/>
    </location>
</feature>
<keyword evidence="6 8" id="KW-1133">Transmembrane helix</keyword>
<dbReference type="Proteomes" id="UP000255036">
    <property type="component" value="Unassembled WGS sequence"/>
</dbReference>
<evidence type="ECO:0000256" key="4">
    <source>
        <dbReference type="ARBA" id="ARBA00022692"/>
    </source>
</evidence>
<dbReference type="Pfam" id="PF04647">
    <property type="entry name" value="AgrB"/>
    <property type="match status" value="1"/>
</dbReference>
<gene>
    <name evidence="9" type="ORF">DWV06_03045</name>
</gene>
<accession>A0A371AY10</accession>
<keyword evidence="1" id="KW-1003">Cell membrane</keyword>
<evidence type="ECO:0000256" key="1">
    <source>
        <dbReference type="ARBA" id="ARBA00022475"/>
    </source>
</evidence>
<keyword evidence="10" id="KW-1185">Reference proteome</keyword>
<dbReference type="GO" id="GO:0006508">
    <property type="term" value="P:proteolysis"/>
    <property type="evidence" value="ECO:0007669"/>
    <property type="project" value="UniProtKB-KW"/>
</dbReference>
<dbReference type="RefSeq" id="WP_115480699.1">
    <property type="nucleotide sequence ID" value="NZ_QRCT01000012.1"/>
</dbReference>
<dbReference type="EMBL" id="QRCT01000012">
    <property type="protein sequence ID" value="RDU24466.1"/>
    <property type="molecule type" value="Genomic_DNA"/>
</dbReference>
<evidence type="ECO:0000256" key="2">
    <source>
        <dbReference type="ARBA" id="ARBA00022654"/>
    </source>
</evidence>
<reference evidence="9 10" key="1">
    <citation type="submission" date="2018-07" db="EMBL/GenBank/DDBJ databases">
        <title>Anaerosacharophilus polymeroproducens gen. nov. sp. nov., an anaerobic bacterium isolated from salt field.</title>
        <authorList>
            <person name="Kim W."/>
            <person name="Yang S.-H."/>
            <person name="Oh J."/>
            <person name="Lee J.-H."/>
            <person name="Kwon K.K."/>
        </authorList>
    </citation>
    <scope>NUCLEOTIDE SEQUENCE [LARGE SCALE GENOMIC DNA]</scope>
    <source>
        <strain evidence="9 10">MCWD5</strain>
    </source>
</reference>
<name>A0A371AY10_9FIRM</name>